<gene>
    <name evidence="1" type="ORF">DUNSADRAFT_13830</name>
</gene>
<sequence>MAVCKVSCRSPRHLGAPSAVQQQATWTLQTASVSAAAALRGTWIAVSKVPMSNASPHPQTQPSSMRTCANLPLPSFQGDPVAVLYRTWRTPLRTAARQTVLIHCPWQRS</sequence>
<evidence type="ECO:0000313" key="2">
    <source>
        <dbReference type="Proteomes" id="UP000815325"/>
    </source>
</evidence>
<comment type="caution">
    <text evidence="1">The sequence shown here is derived from an EMBL/GenBank/DDBJ whole genome shotgun (WGS) entry which is preliminary data.</text>
</comment>
<name>A0ABQ7G8I6_DUNSA</name>
<protein>
    <recommendedName>
        <fullName evidence="3">Encoded protein</fullName>
    </recommendedName>
</protein>
<keyword evidence="2" id="KW-1185">Reference proteome</keyword>
<organism evidence="1 2">
    <name type="scientific">Dunaliella salina</name>
    <name type="common">Green alga</name>
    <name type="synonym">Protococcus salinus</name>
    <dbReference type="NCBI Taxonomy" id="3046"/>
    <lineage>
        <taxon>Eukaryota</taxon>
        <taxon>Viridiplantae</taxon>
        <taxon>Chlorophyta</taxon>
        <taxon>core chlorophytes</taxon>
        <taxon>Chlorophyceae</taxon>
        <taxon>CS clade</taxon>
        <taxon>Chlamydomonadales</taxon>
        <taxon>Dunaliellaceae</taxon>
        <taxon>Dunaliella</taxon>
    </lineage>
</organism>
<reference evidence="1" key="1">
    <citation type="submission" date="2017-08" db="EMBL/GenBank/DDBJ databases">
        <authorList>
            <person name="Polle J.E."/>
            <person name="Barry K."/>
            <person name="Cushman J."/>
            <person name="Schmutz J."/>
            <person name="Tran D."/>
            <person name="Hathwaick L.T."/>
            <person name="Yim W.C."/>
            <person name="Jenkins J."/>
            <person name="Mckie-Krisberg Z.M."/>
            <person name="Prochnik S."/>
            <person name="Lindquist E."/>
            <person name="Dockter R.B."/>
            <person name="Adam C."/>
            <person name="Molina H."/>
            <person name="Bunkerborg J."/>
            <person name="Jin E."/>
            <person name="Buchheim M."/>
            <person name="Magnuson J."/>
        </authorList>
    </citation>
    <scope>NUCLEOTIDE SEQUENCE</scope>
    <source>
        <strain evidence="1">CCAP 19/18</strain>
    </source>
</reference>
<dbReference type="EMBL" id="MU069993">
    <property type="protein sequence ID" value="KAF5830922.1"/>
    <property type="molecule type" value="Genomic_DNA"/>
</dbReference>
<proteinExistence type="predicted"/>
<evidence type="ECO:0008006" key="3">
    <source>
        <dbReference type="Google" id="ProtNLM"/>
    </source>
</evidence>
<dbReference type="Proteomes" id="UP000815325">
    <property type="component" value="Unassembled WGS sequence"/>
</dbReference>
<evidence type="ECO:0000313" key="1">
    <source>
        <dbReference type="EMBL" id="KAF5830922.1"/>
    </source>
</evidence>
<accession>A0ABQ7G8I6</accession>